<evidence type="ECO:0000313" key="2">
    <source>
        <dbReference type="Proteomes" id="UP000663889"/>
    </source>
</evidence>
<gene>
    <name evidence="1" type="ORF">SEV965_LOCUS39849</name>
</gene>
<comment type="caution">
    <text evidence="1">The sequence shown here is derived from an EMBL/GenBank/DDBJ whole genome shotgun (WGS) entry which is preliminary data.</text>
</comment>
<dbReference type="AlphaFoldDB" id="A0A815Z865"/>
<protein>
    <submittedName>
        <fullName evidence="1">Uncharacterized protein</fullName>
    </submittedName>
</protein>
<evidence type="ECO:0000313" key="1">
    <source>
        <dbReference type="EMBL" id="CAF1579896.1"/>
    </source>
</evidence>
<organism evidence="1 2">
    <name type="scientific">Rotaria sordida</name>
    <dbReference type="NCBI Taxonomy" id="392033"/>
    <lineage>
        <taxon>Eukaryota</taxon>
        <taxon>Metazoa</taxon>
        <taxon>Spiralia</taxon>
        <taxon>Gnathifera</taxon>
        <taxon>Rotifera</taxon>
        <taxon>Eurotatoria</taxon>
        <taxon>Bdelloidea</taxon>
        <taxon>Philodinida</taxon>
        <taxon>Philodinidae</taxon>
        <taxon>Rotaria</taxon>
    </lineage>
</organism>
<proteinExistence type="predicted"/>
<reference evidence="1" key="1">
    <citation type="submission" date="2021-02" db="EMBL/GenBank/DDBJ databases">
        <authorList>
            <person name="Nowell W R."/>
        </authorList>
    </citation>
    <scope>NUCLEOTIDE SEQUENCE</scope>
</reference>
<accession>A0A815Z865</accession>
<sequence>MHANILSWIIYGKDKQNRISKEKKAMLTIIQDKTGLRLDQCDSTSSTTGGTSTTGGQGRKFFSYEVRDILVSCC</sequence>
<dbReference type="EMBL" id="CAJNOU010018266">
    <property type="protein sequence ID" value="CAF1579896.1"/>
    <property type="molecule type" value="Genomic_DNA"/>
</dbReference>
<name>A0A815Z865_9BILA</name>
<dbReference type="Proteomes" id="UP000663889">
    <property type="component" value="Unassembled WGS sequence"/>
</dbReference>